<comment type="pathway">
    <text evidence="3 15">Amino-acid biosynthesis; L-arginine biosynthesis; N(2)-acetyl-L-ornithine from L-glutamate: step 1/4.</text>
</comment>
<comment type="subcellular location">
    <subcellularLocation>
        <location evidence="2 15">Mitochondrion</location>
    </subcellularLocation>
</comment>
<keyword evidence="10 15" id="KW-0496">Mitochondrion</keyword>
<evidence type="ECO:0000256" key="8">
    <source>
        <dbReference type="ARBA" id="ARBA00022679"/>
    </source>
</evidence>
<reference evidence="18 19" key="1">
    <citation type="journal article" date="2016" name="Fungal Biol.">
        <title>The genome of Xylona heveae provides a window into fungal endophytism.</title>
        <authorList>
            <person name="Gazis R."/>
            <person name="Kuo A."/>
            <person name="Riley R."/>
            <person name="LaButti K."/>
            <person name="Lipzen A."/>
            <person name="Lin J."/>
            <person name="Amirebrahimi M."/>
            <person name="Hesse C.N."/>
            <person name="Spatafora J.W."/>
            <person name="Henrissat B."/>
            <person name="Hainaut M."/>
            <person name="Grigoriev I.V."/>
            <person name="Hibbett D.S."/>
        </authorList>
    </citation>
    <scope>NUCLEOTIDE SEQUENCE [LARGE SCALE GENOMIC DNA]</scope>
    <source>
        <strain evidence="18 19">TC161</strain>
    </source>
</reference>
<evidence type="ECO:0000259" key="17">
    <source>
        <dbReference type="PROSITE" id="PS51731"/>
    </source>
</evidence>
<evidence type="ECO:0000256" key="14">
    <source>
        <dbReference type="ARBA" id="ARBA00048372"/>
    </source>
</evidence>
<evidence type="ECO:0000256" key="9">
    <source>
        <dbReference type="ARBA" id="ARBA00022946"/>
    </source>
</evidence>
<evidence type="ECO:0000256" key="7">
    <source>
        <dbReference type="ARBA" id="ARBA00022605"/>
    </source>
</evidence>
<gene>
    <name evidence="18" type="ORF">L228DRAFT_258089</name>
</gene>
<evidence type="ECO:0000256" key="6">
    <source>
        <dbReference type="ARBA" id="ARBA00018802"/>
    </source>
</evidence>
<dbReference type="GeneID" id="28899188"/>
<evidence type="ECO:0000256" key="10">
    <source>
        <dbReference type="ARBA" id="ARBA00023128"/>
    </source>
</evidence>
<dbReference type="AlphaFoldDB" id="A0A165JVZ8"/>
<keyword evidence="11 15" id="KW-0012">Acyltransferase</keyword>
<dbReference type="PIRSF" id="PIRSF007892">
    <property type="entry name" value="NAGS_fungal"/>
    <property type="match status" value="1"/>
</dbReference>
<feature type="region of interest" description="Disordered" evidence="16">
    <location>
        <begin position="424"/>
        <end position="451"/>
    </location>
</feature>
<comment type="similarity">
    <text evidence="4 15">Belongs to the acetyltransferase family.</text>
</comment>
<keyword evidence="7 15" id="KW-0028">Amino-acid biosynthesis</keyword>
<name>A0A165JVZ8_XYLHT</name>
<dbReference type="STRING" id="1328760.A0A165JVZ8"/>
<evidence type="ECO:0000256" key="13">
    <source>
        <dbReference type="ARBA" id="ARBA00033251"/>
    </source>
</evidence>
<evidence type="ECO:0000256" key="12">
    <source>
        <dbReference type="ARBA" id="ARBA00030346"/>
    </source>
</evidence>
<protein>
    <recommendedName>
        <fullName evidence="6 15">Amino-acid acetyltransferase, mitochondrial</fullName>
        <ecNumber evidence="5 15">2.3.1.1</ecNumber>
    </recommendedName>
    <alternativeName>
        <fullName evidence="12 15">Glutamate N-acetyltransferase</fullName>
    </alternativeName>
    <alternativeName>
        <fullName evidence="13 15">N-acetylglutamate synthase</fullName>
    </alternativeName>
</protein>
<dbReference type="GO" id="GO:0006592">
    <property type="term" value="P:ornithine biosynthetic process"/>
    <property type="evidence" value="ECO:0007669"/>
    <property type="project" value="TreeGrafter"/>
</dbReference>
<dbReference type="PROSITE" id="PS51731">
    <property type="entry name" value="GNAT_NAGS"/>
    <property type="match status" value="1"/>
</dbReference>
<evidence type="ECO:0000256" key="4">
    <source>
        <dbReference type="ARBA" id="ARBA00008694"/>
    </source>
</evidence>
<feature type="compositionally biased region" description="Basic and acidic residues" evidence="16">
    <location>
        <begin position="54"/>
        <end position="65"/>
    </location>
</feature>
<feature type="domain" description="N-acetyltransferase" evidence="17">
    <location>
        <begin position="582"/>
        <end position="753"/>
    </location>
</feature>
<comment type="catalytic activity">
    <reaction evidence="14 15">
        <text>L-glutamate + acetyl-CoA = N-acetyl-L-glutamate + CoA + H(+)</text>
        <dbReference type="Rhea" id="RHEA:24292"/>
        <dbReference type="ChEBI" id="CHEBI:15378"/>
        <dbReference type="ChEBI" id="CHEBI:29985"/>
        <dbReference type="ChEBI" id="CHEBI:44337"/>
        <dbReference type="ChEBI" id="CHEBI:57287"/>
        <dbReference type="ChEBI" id="CHEBI:57288"/>
        <dbReference type="EC" id="2.3.1.1"/>
    </reaction>
</comment>
<evidence type="ECO:0000256" key="11">
    <source>
        <dbReference type="ARBA" id="ARBA00023315"/>
    </source>
</evidence>
<dbReference type="GO" id="GO:0004042">
    <property type="term" value="F:L-glutamate N-acetyltransferase activity"/>
    <property type="evidence" value="ECO:0007669"/>
    <property type="project" value="InterPro"/>
</dbReference>
<dbReference type="OrthoDB" id="5585968at2759"/>
<feature type="region of interest" description="Disordered" evidence="16">
    <location>
        <begin position="569"/>
        <end position="588"/>
    </location>
</feature>
<dbReference type="Pfam" id="PF04768">
    <property type="entry name" value="NAT"/>
    <property type="match status" value="1"/>
</dbReference>
<evidence type="ECO:0000256" key="1">
    <source>
        <dbReference type="ARBA" id="ARBA00002294"/>
    </source>
</evidence>
<evidence type="ECO:0000256" key="5">
    <source>
        <dbReference type="ARBA" id="ARBA00012697"/>
    </source>
</evidence>
<evidence type="ECO:0000313" key="18">
    <source>
        <dbReference type="EMBL" id="KZF26694.1"/>
    </source>
</evidence>
<accession>A0A165JVZ8</accession>
<dbReference type="EC" id="2.3.1.1" evidence="5 15"/>
<keyword evidence="8 15" id="KW-0808">Transferase</keyword>
<dbReference type="Gene3D" id="3.40.630.30">
    <property type="match status" value="1"/>
</dbReference>
<dbReference type="Proteomes" id="UP000076632">
    <property type="component" value="Unassembled WGS sequence"/>
</dbReference>
<dbReference type="PANTHER" id="PTHR23342:SF4">
    <property type="entry name" value="AMINO-ACID ACETYLTRANSFERASE, MITOCHONDRIAL"/>
    <property type="match status" value="1"/>
</dbReference>
<dbReference type="InterPro" id="IPR006855">
    <property type="entry name" value="Vertebrate-like_GNAT_dom"/>
</dbReference>
<evidence type="ECO:0000256" key="15">
    <source>
        <dbReference type="PIRNR" id="PIRNR007892"/>
    </source>
</evidence>
<evidence type="ECO:0000256" key="16">
    <source>
        <dbReference type="SAM" id="MobiDB-lite"/>
    </source>
</evidence>
<organism evidence="18 19">
    <name type="scientific">Xylona heveae (strain CBS 132557 / TC161)</name>
    <dbReference type="NCBI Taxonomy" id="1328760"/>
    <lineage>
        <taxon>Eukaryota</taxon>
        <taxon>Fungi</taxon>
        <taxon>Dikarya</taxon>
        <taxon>Ascomycota</taxon>
        <taxon>Pezizomycotina</taxon>
        <taxon>Xylonomycetes</taxon>
        <taxon>Xylonales</taxon>
        <taxon>Xylonaceae</taxon>
        <taxon>Xylona</taxon>
    </lineage>
</organism>
<dbReference type="PANTHER" id="PTHR23342">
    <property type="entry name" value="N-ACETYLGLUTAMATE SYNTHASE"/>
    <property type="match status" value="1"/>
</dbReference>
<dbReference type="FunFam" id="3.40.630.30:FF:000049">
    <property type="entry name" value="Amino-acid acetyltransferase, mitochondrial"/>
    <property type="match status" value="1"/>
</dbReference>
<dbReference type="InParanoid" id="A0A165JVZ8"/>
<keyword evidence="9" id="KW-0809">Transit peptide</keyword>
<dbReference type="UniPathway" id="UPA00068">
    <property type="reaction ID" value="UER00106"/>
</dbReference>
<sequence length="763" mass="84119">MSLRTVALGRTGRWSQAQGQAGNFLPVSSVQSRRILSQYSTSSNGFYTSNLPTTDHDENKSAKDGIDKRTRDKFAEREFLFSVLSSTSTKREARSYLSRFKPWPGQRTRLFEQQPDSSTAATTDKLQNFNSSSTGINGTGLGGLYPPTRAVGESPVFTQHADNSSLKPLLNVVEPLHVALVQLRQPQLLDEAELEGIGLTLTQLARLGMVSAVVLDCEMKGGTSTAIKDSGLERKLVVEQAERVLAGIEANQWSKARRVDGVIGIPSKKEQTQRSNALYTQARVTSRESLLTPMRRGIIPVITPIAYTMDTQTATLISSDELFMALTKEFVGITTPSWSPSGAYHADLIRTLQRQTSLDRLIILDPLGGIPSSERPQGSHVFINMEQEFDDIKAELKRYMAAKGPARHLASSENLSTTVGCEDLASSKRSPAAGDNTEHDGPKDAGSTGSRVEKVPALQMHLRNLEVLRKCLALLPPTSSALITTPQDAANSGRILDSPLEATGVGTRRTRNTLIHNLLTDKPAFSSSLPNRRLGLPPANNPFLQESPSPTTRATTTFVKRGMPLTILPDPRVAPWRPPHPGKPNLTLDDPRIDLSRLINLIEDSFGRPIDVRDYLSRVNDRIAGIIIAGEYEGGALLTWETPPGIEIDENNPEASRMRMVPYLDKFAVLRRSQGAGGVADIVFKAMVRSCLPDGVCWRSRRDNPVNKWYFERSRGTWKLPDSNWTMFWTTEDLPASSQTFLDYEAVCRTIMPSWADNKAVMD</sequence>
<dbReference type="InterPro" id="IPR011190">
    <property type="entry name" value="GlcNAc_Synth_fun"/>
</dbReference>
<evidence type="ECO:0000256" key="3">
    <source>
        <dbReference type="ARBA" id="ARBA00004925"/>
    </source>
</evidence>
<dbReference type="EMBL" id="KV407454">
    <property type="protein sequence ID" value="KZF26694.1"/>
    <property type="molecule type" value="Genomic_DNA"/>
</dbReference>
<evidence type="ECO:0000313" key="19">
    <source>
        <dbReference type="Proteomes" id="UP000076632"/>
    </source>
</evidence>
<feature type="region of interest" description="Disordered" evidence="16">
    <location>
        <begin position="46"/>
        <end position="65"/>
    </location>
</feature>
<dbReference type="RefSeq" id="XP_018192249.1">
    <property type="nucleotide sequence ID" value="XM_018334051.1"/>
</dbReference>
<dbReference type="OMA" id="NAMVRDC"/>
<proteinExistence type="inferred from homology"/>
<comment type="function">
    <text evidence="1 15">N-acetylglutamate synthase involved in arginine biosynthesis.</text>
</comment>
<dbReference type="InterPro" id="IPR036393">
    <property type="entry name" value="AceGlu_kinase-like_sf"/>
</dbReference>
<keyword evidence="19" id="KW-1185">Reference proteome</keyword>
<dbReference type="GO" id="GO:0005759">
    <property type="term" value="C:mitochondrial matrix"/>
    <property type="evidence" value="ECO:0007669"/>
    <property type="project" value="TreeGrafter"/>
</dbReference>
<evidence type="ECO:0000256" key="2">
    <source>
        <dbReference type="ARBA" id="ARBA00004173"/>
    </source>
</evidence>
<dbReference type="GO" id="GO:0006526">
    <property type="term" value="P:L-arginine biosynthetic process"/>
    <property type="evidence" value="ECO:0007669"/>
    <property type="project" value="UniProtKB-UniPathway"/>
</dbReference>
<dbReference type="Gene3D" id="3.40.1160.10">
    <property type="entry name" value="Acetylglutamate kinase-like"/>
    <property type="match status" value="1"/>
</dbReference>